<evidence type="ECO:0000313" key="1">
    <source>
        <dbReference type="EMBL" id="AAO74087.1"/>
    </source>
</evidence>
<sequence>MNTGSNMMIPMIYREIFYSFLVGVRASYIHRTNFSFTKFRYSIYNNLWFGWAIWRIDIHRN</sequence>
<dbReference type="EMBL" id="AY228468">
    <property type="protein sequence ID" value="AAO74087.1"/>
    <property type="molecule type" value="Genomic_DNA"/>
</dbReference>
<reference evidence="1" key="1">
    <citation type="submission" date="2007-04" db="EMBL/GenBank/DDBJ databases">
        <authorList>
            <person name="Noh E.W."/>
            <person name="Lee J.S."/>
            <person name="Choi Y.I."/>
            <person name="Han M.S."/>
            <person name="Yi Y.S."/>
            <person name="Han S.U."/>
        </authorList>
    </citation>
    <scope>NUCLEOTIDE SEQUENCE</scope>
</reference>
<organism evidence="1">
    <name type="scientific">Pinus koraiensis</name>
    <name type="common">Korean pine</name>
    <dbReference type="NCBI Taxonomy" id="88728"/>
    <lineage>
        <taxon>Eukaryota</taxon>
        <taxon>Viridiplantae</taxon>
        <taxon>Streptophyta</taxon>
        <taxon>Embryophyta</taxon>
        <taxon>Tracheophyta</taxon>
        <taxon>Spermatophyta</taxon>
        <taxon>Pinopsida</taxon>
        <taxon>Pinidae</taxon>
        <taxon>Conifers I</taxon>
        <taxon>Pinales</taxon>
        <taxon>Pinaceae</taxon>
        <taxon>Pinus</taxon>
        <taxon>Pinus subgen. Strobus</taxon>
    </lineage>
</organism>
<keyword evidence="1" id="KW-0934">Plastid</keyword>
<geneLocation type="chloroplast" evidence="1"/>
<accession>Q85WY2</accession>
<proteinExistence type="predicted"/>
<protein>
    <submittedName>
        <fullName evidence="1">ORF61a</fullName>
    </submittedName>
</protein>
<dbReference type="AlphaFoldDB" id="Q85WY2"/>
<keyword evidence="1" id="KW-0150">Chloroplast</keyword>
<name>Q85WY2_PINKO</name>